<gene>
    <name evidence="12" type="ORF">SCLO_1000730</name>
</gene>
<evidence type="ECO:0000256" key="6">
    <source>
        <dbReference type="ARBA" id="ARBA00066361"/>
    </source>
</evidence>
<dbReference type="PANTHER" id="PTHR43884">
    <property type="entry name" value="ACYL-COA DEHYDROGENASE"/>
    <property type="match status" value="1"/>
</dbReference>
<evidence type="ECO:0000256" key="2">
    <source>
        <dbReference type="ARBA" id="ARBA00009347"/>
    </source>
</evidence>
<dbReference type="InterPro" id="IPR009100">
    <property type="entry name" value="AcylCoA_DH/oxidase_NM_dom_sf"/>
</dbReference>
<dbReference type="Gene3D" id="1.10.540.10">
    <property type="entry name" value="Acyl-CoA dehydrogenase/oxidase, N-terminal domain"/>
    <property type="match status" value="1"/>
</dbReference>
<comment type="cofactor">
    <cofactor evidence="1 8">
        <name>FAD</name>
        <dbReference type="ChEBI" id="CHEBI:57692"/>
    </cofactor>
</comment>
<comment type="similarity">
    <text evidence="2 8">Belongs to the acyl-CoA dehydrogenase family.</text>
</comment>
<accession>A0A1E1EXY8</accession>
<dbReference type="InterPro" id="IPR009075">
    <property type="entry name" value="AcylCo_DH/oxidase_C"/>
</dbReference>
<dbReference type="InterPro" id="IPR006089">
    <property type="entry name" value="Acyl-CoA_DH_CS"/>
</dbReference>
<proteinExistence type="inferred from homology"/>
<dbReference type="KEGG" id="sclo:SCLO_1000730"/>
<protein>
    <recommendedName>
        <fullName evidence="7">Cyclohexane-1-carbonyl-CoA dehydrogenase</fullName>
        <ecNumber evidence="6">1.3.8.11</ecNumber>
    </recommendedName>
</protein>
<dbReference type="GO" id="GO:0003995">
    <property type="term" value="F:acyl-CoA dehydrogenase activity"/>
    <property type="evidence" value="ECO:0007669"/>
    <property type="project" value="InterPro"/>
</dbReference>
<feature type="domain" description="Acyl-CoA dehydrogenase/oxidase N-terminal" evidence="11">
    <location>
        <begin position="14"/>
        <end position="126"/>
    </location>
</feature>
<evidence type="ECO:0000259" key="9">
    <source>
        <dbReference type="Pfam" id="PF00441"/>
    </source>
</evidence>
<dbReference type="RefSeq" id="WP_066521548.1">
    <property type="nucleotide sequence ID" value="NZ_AP017655.1"/>
</dbReference>
<dbReference type="InterPro" id="IPR037069">
    <property type="entry name" value="AcylCoA_DH/ox_N_sf"/>
</dbReference>
<dbReference type="FunFam" id="1.20.140.10:FF:000001">
    <property type="entry name" value="Acyl-CoA dehydrogenase"/>
    <property type="match status" value="1"/>
</dbReference>
<dbReference type="SUPFAM" id="SSF47203">
    <property type="entry name" value="Acyl-CoA dehydrogenase C-terminal domain-like"/>
    <property type="match status" value="1"/>
</dbReference>
<dbReference type="PROSITE" id="PS00072">
    <property type="entry name" value="ACYL_COA_DH_1"/>
    <property type="match status" value="1"/>
</dbReference>
<sequence>MSSITVEKPDFMITEELAMFEDMVERFLQLNASPFQAASWRDEGSVPLSLWREAGAAGLLGASLPEAYGGSDGDFRFDVVLMQMLGKHNALNFALPLHSAVIAPYIAQYGTEGQKRRYLPEAASGERILAIAMTEPAAGSDLQGMRTTARRDGDDYIIDGQKTFISNGEVASTVIVAAKTDPAAGAKGISLFIVDTDTPGFQRGAPLHKLGQAGRDTVELFFSDMRVPATAMLGREGGGFAMLMEKLPQERLVIAWQAMAMMEAAIDTTVAYVKERKAFGKSLFDFQNTQFKLAECKTQATIAKVFLYDCTRRLLEGKLDAATASMAKLWVSEAQGKVIDECLQLHGGYGYMAEYPISDMYRDARGYRIYGGANEIMKLLIARSL</sequence>
<evidence type="ECO:0000256" key="3">
    <source>
        <dbReference type="ARBA" id="ARBA00022630"/>
    </source>
</evidence>
<feature type="domain" description="Acyl-CoA dehydrogenase/oxidase C-terminal" evidence="9">
    <location>
        <begin position="237"/>
        <end position="385"/>
    </location>
</feature>
<dbReference type="PANTHER" id="PTHR43884:SF12">
    <property type="entry name" value="ISOVALERYL-COA DEHYDROGENASE, MITOCHONDRIAL-RELATED"/>
    <property type="match status" value="1"/>
</dbReference>
<evidence type="ECO:0000256" key="8">
    <source>
        <dbReference type="RuleBase" id="RU362125"/>
    </source>
</evidence>
<dbReference type="OrthoDB" id="9780544at2"/>
<dbReference type="SUPFAM" id="SSF56645">
    <property type="entry name" value="Acyl-CoA dehydrogenase NM domain-like"/>
    <property type="match status" value="1"/>
</dbReference>
<keyword evidence="4 8" id="KW-0274">FAD</keyword>
<evidence type="ECO:0000313" key="12">
    <source>
        <dbReference type="EMBL" id="BAV63113.1"/>
    </source>
</evidence>
<dbReference type="Proteomes" id="UP000218272">
    <property type="component" value="Chromosome SCLO_1"/>
</dbReference>
<evidence type="ECO:0000256" key="1">
    <source>
        <dbReference type="ARBA" id="ARBA00001974"/>
    </source>
</evidence>
<dbReference type="AlphaFoldDB" id="A0A1E1EXY8"/>
<evidence type="ECO:0000313" key="13">
    <source>
        <dbReference type="Proteomes" id="UP000218272"/>
    </source>
</evidence>
<keyword evidence="5 8" id="KW-0560">Oxidoreductase</keyword>
<dbReference type="EC" id="1.3.8.11" evidence="6"/>
<evidence type="ECO:0000259" key="10">
    <source>
        <dbReference type="Pfam" id="PF02770"/>
    </source>
</evidence>
<dbReference type="Pfam" id="PF02771">
    <property type="entry name" value="Acyl-CoA_dh_N"/>
    <property type="match status" value="1"/>
</dbReference>
<keyword evidence="13" id="KW-1185">Reference proteome</keyword>
<dbReference type="Pfam" id="PF00441">
    <property type="entry name" value="Acyl-CoA_dh_1"/>
    <property type="match status" value="1"/>
</dbReference>
<reference evidence="12 13" key="1">
    <citation type="submission" date="2016-10" db="EMBL/GenBank/DDBJ databases">
        <title>Complete Genome Sequence of the Nonylphenol-Degrading Bacterium Sphingobium cloacae JCM 10874T.</title>
        <authorList>
            <person name="Ootsuka M."/>
            <person name="Nishizawa T."/>
            <person name="Ohta H."/>
        </authorList>
    </citation>
    <scope>NUCLEOTIDE SEQUENCE [LARGE SCALE GENOMIC DNA]</scope>
    <source>
        <strain evidence="12 13">JCM 10874</strain>
    </source>
</reference>
<dbReference type="GO" id="GO:0050660">
    <property type="term" value="F:flavin adenine dinucleotide binding"/>
    <property type="evidence" value="ECO:0007669"/>
    <property type="project" value="InterPro"/>
</dbReference>
<evidence type="ECO:0000256" key="5">
    <source>
        <dbReference type="ARBA" id="ARBA00023002"/>
    </source>
</evidence>
<evidence type="ECO:0000256" key="7">
    <source>
        <dbReference type="ARBA" id="ARBA00067292"/>
    </source>
</evidence>
<dbReference type="InterPro" id="IPR046373">
    <property type="entry name" value="Acyl-CoA_Oxase/DH_mid-dom_sf"/>
</dbReference>
<dbReference type="EMBL" id="AP017655">
    <property type="protein sequence ID" value="BAV63113.1"/>
    <property type="molecule type" value="Genomic_DNA"/>
</dbReference>
<name>A0A1E1EXY8_9SPHN</name>
<dbReference type="Gene3D" id="1.20.140.10">
    <property type="entry name" value="Butyryl-CoA Dehydrogenase, subunit A, domain 3"/>
    <property type="match status" value="1"/>
</dbReference>
<dbReference type="InterPro" id="IPR006091">
    <property type="entry name" value="Acyl-CoA_Oxase/DH_mid-dom"/>
</dbReference>
<organism evidence="12 13">
    <name type="scientific">Sphingobium cloacae</name>
    <dbReference type="NCBI Taxonomy" id="120107"/>
    <lineage>
        <taxon>Bacteria</taxon>
        <taxon>Pseudomonadati</taxon>
        <taxon>Pseudomonadota</taxon>
        <taxon>Alphaproteobacteria</taxon>
        <taxon>Sphingomonadales</taxon>
        <taxon>Sphingomonadaceae</taxon>
        <taxon>Sphingobium</taxon>
    </lineage>
</organism>
<dbReference type="InterPro" id="IPR036250">
    <property type="entry name" value="AcylCo_DH-like_C"/>
</dbReference>
<dbReference type="Pfam" id="PF02770">
    <property type="entry name" value="Acyl-CoA_dh_M"/>
    <property type="match status" value="1"/>
</dbReference>
<dbReference type="InterPro" id="IPR013786">
    <property type="entry name" value="AcylCoA_DH/ox_N"/>
</dbReference>
<keyword evidence="3 8" id="KW-0285">Flavoprotein</keyword>
<dbReference type="Gene3D" id="2.40.110.10">
    <property type="entry name" value="Butyryl-CoA Dehydrogenase, subunit A, domain 2"/>
    <property type="match status" value="1"/>
</dbReference>
<evidence type="ECO:0000259" key="11">
    <source>
        <dbReference type="Pfam" id="PF02771"/>
    </source>
</evidence>
<feature type="domain" description="Acyl-CoA oxidase/dehydrogenase middle" evidence="10">
    <location>
        <begin position="130"/>
        <end position="225"/>
    </location>
</feature>
<evidence type="ECO:0000256" key="4">
    <source>
        <dbReference type="ARBA" id="ARBA00022827"/>
    </source>
</evidence>
<dbReference type="FunFam" id="2.40.110.10:FF:000009">
    <property type="entry name" value="Acyl-CoA dehydrogenase"/>
    <property type="match status" value="1"/>
</dbReference>